<dbReference type="PANTHER" id="PTHR21353">
    <property type="match status" value="1"/>
</dbReference>
<name>F7AGZ3_ORNAN</name>
<organism evidence="5 6">
    <name type="scientific">Ornithorhynchus anatinus</name>
    <name type="common">Duckbill platypus</name>
    <dbReference type="NCBI Taxonomy" id="9258"/>
    <lineage>
        <taxon>Eukaryota</taxon>
        <taxon>Metazoa</taxon>
        <taxon>Chordata</taxon>
        <taxon>Craniata</taxon>
        <taxon>Vertebrata</taxon>
        <taxon>Euteleostomi</taxon>
        <taxon>Mammalia</taxon>
        <taxon>Monotremata</taxon>
        <taxon>Ornithorhynchidae</taxon>
        <taxon>Ornithorhynchus</taxon>
    </lineage>
</organism>
<dbReference type="Gene3D" id="1.20.1250.10">
    <property type="match status" value="1"/>
</dbReference>
<dbReference type="SUPFAM" id="SSF47266">
    <property type="entry name" value="4-helical cytokines"/>
    <property type="match status" value="1"/>
</dbReference>
<comment type="similarity">
    <text evidence="2">Belongs to the IL-6 superfamily.</text>
</comment>
<proteinExistence type="inferred from homology"/>
<sequence>MSQREGSKVDFQSQPSVSPLPHLEAKILQTHNLARLLTGYAEQLFQEYVQHQGDPFGLPSFSPPRLPVPGLSPPAASHVALPTLQRLQLDATALGALPPLLDAVRLLQADLNPYARRLLRHLDEASRRTRALAGAVEALLGALGEAGGPQAPPPAQPFPPGVFLAKLLGYQVCRLYQEWVNRTEEDLGQLARGEET</sequence>
<evidence type="ECO:0000256" key="1">
    <source>
        <dbReference type="ARBA" id="ARBA00004613"/>
    </source>
</evidence>
<dbReference type="OMA" id="CQQMDLN"/>
<evidence type="ECO:0000313" key="5">
    <source>
        <dbReference type="Ensembl" id="ENSOANP00000024190.3"/>
    </source>
</evidence>
<evidence type="ECO:0000256" key="2">
    <source>
        <dbReference type="ARBA" id="ARBA00007432"/>
    </source>
</evidence>
<dbReference type="GO" id="GO:0007399">
    <property type="term" value="P:nervous system development"/>
    <property type="evidence" value="ECO:0000318"/>
    <property type="project" value="GO_Central"/>
</dbReference>
<dbReference type="GO" id="GO:0005125">
    <property type="term" value="F:cytokine activity"/>
    <property type="evidence" value="ECO:0000318"/>
    <property type="project" value="GO_Central"/>
</dbReference>
<dbReference type="GO" id="GO:0005615">
    <property type="term" value="C:extracellular space"/>
    <property type="evidence" value="ECO:0007669"/>
    <property type="project" value="UniProtKB-KW"/>
</dbReference>
<dbReference type="HOGENOM" id="CLU_117233_1_0_1"/>
<keyword evidence="3" id="KW-0202">Cytokine</keyword>
<dbReference type="GO" id="GO:0007259">
    <property type="term" value="P:cell surface receptor signaling pathway via JAK-STAT"/>
    <property type="evidence" value="ECO:0000318"/>
    <property type="project" value="GO_Central"/>
</dbReference>
<dbReference type="STRING" id="9258.ENSOANP00000024190"/>
<accession>F7AGZ3</accession>
<dbReference type="Ensembl" id="ENSOANT00000024194.3">
    <property type="protein sequence ID" value="ENSOANP00000024190.3"/>
    <property type="gene ID" value="ENSOANG00000015376.4"/>
</dbReference>
<dbReference type="GO" id="GO:0005576">
    <property type="term" value="C:extracellular region"/>
    <property type="evidence" value="ECO:0000318"/>
    <property type="project" value="GO_Central"/>
</dbReference>
<gene>
    <name evidence="5" type="primary">CTF1</name>
</gene>
<dbReference type="PANTHER" id="PTHR21353:SF2">
    <property type="entry name" value="CARDIOTROPHIN-1"/>
    <property type="match status" value="1"/>
</dbReference>
<dbReference type="FunCoup" id="F7AGZ3">
    <property type="interactions" value="375"/>
</dbReference>
<dbReference type="InParanoid" id="F7AGZ3"/>
<protein>
    <submittedName>
        <fullName evidence="5">Cardiotrophin 1</fullName>
    </submittedName>
</protein>
<evidence type="ECO:0000256" key="3">
    <source>
        <dbReference type="ARBA" id="ARBA00022514"/>
    </source>
</evidence>
<evidence type="ECO:0000313" key="6">
    <source>
        <dbReference type="Proteomes" id="UP000002279"/>
    </source>
</evidence>
<dbReference type="AlphaFoldDB" id="F7AGZ3"/>
<reference evidence="5" key="3">
    <citation type="submission" date="2025-09" db="UniProtKB">
        <authorList>
            <consortium name="Ensembl"/>
        </authorList>
    </citation>
    <scope>IDENTIFICATION</scope>
    <source>
        <strain evidence="5">Glennie</strain>
    </source>
</reference>
<dbReference type="Proteomes" id="UP000002279">
    <property type="component" value="Chromosome 2"/>
</dbReference>
<keyword evidence="4" id="KW-0964">Secreted</keyword>
<dbReference type="GO" id="GO:0048666">
    <property type="term" value="P:neuron development"/>
    <property type="evidence" value="ECO:0007669"/>
    <property type="project" value="Ensembl"/>
</dbReference>
<comment type="subcellular location">
    <subcellularLocation>
        <location evidence="1">Secreted</location>
    </subcellularLocation>
</comment>
<dbReference type="InterPro" id="IPR010681">
    <property type="entry name" value="PRF/CT"/>
</dbReference>
<dbReference type="eggNOG" id="ENOG502S5Z6">
    <property type="taxonomic scope" value="Eukaryota"/>
</dbReference>
<keyword evidence="6" id="KW-1185">Reference proteome</keyword>
<evidence type="ECO:0000256" key="4">
    <source>
        <dbReference type="ARBA" id="ARBA00022525"/>
    </source>
</evidence>
<dbReference type="GeneTree" id="ENSGT00510000048856"/>
<dbReference type="Bgee" id="ENSOANG00000015376">
    <property type="expression patterns" value="Expressed in heart and 7 other cell types or tissues"/>
</dbReference>
<reference evidence="5 6" key="1">
    <citation type="journal article" date="2008" name="Nature">
        <title>Genome analysis of the platypus reveals unique signatures of evolution.</title>
        <authorList>
            <person name="Warren W.C."/>
            <person name="Hillier L.W."/>
            <person name="Marshall Graves J.A."/>
            <person name="Birney E."/>
            <person name="Ponting C.P."/>
            <person name="Grutzner F."/>
            <person name="Belov K."/>
            <person name="Miller W."/>
            <person name="Clarke L."/>
            <person name="Chinwalla A.T."/>
            <person name="Yang S.P."/>
            <person name="Heger A."/>
            <person name="Locke D.P."/>
            <person name="Miethke P."/>
            <person name="Waters P.D."/>
            <person name="Veyrunes F."/>
            <person name="Fulton L."/>
            <person name="Fulton B."/>
            <person name="Graves T."/>
            <person name="Wallis J."/>
            <person name="Puente X.S."/>
            <person name="Lopez-Otin C."/>
            <person name="Ordonez G.R."/>
            <person name="Eichler E.E."/>
            <person name="Chen L."/>
            <person name="Cheng Z."/>
            <person name="Deakin J.E."/>
            <person name="Alsop A."/>
            <person name="Thompson K."/>
            <person name="Kirby P."/>
            <person name="Papenfuss A.T."/>
            <person name="Wakefield M.J."/>
            <person name="Olender T."/>
            <person name="Lancet D."/>
            <person name="Huttley G.A."/>
            <person name="Smit A.F."/>
            <person name="Pask A."/>
            <person name="Temple-Smith P."/>
            <person name="Batzer M.A."/>
            <person name="Walker J.A."/>
            <person name="Konkel M.K."/>
            <person name="Harris R.S."/>
            <person name="Whittington C.M."/>
            <person name="Wong E.S."/>
            <person name="Gemmell N.J."/>
            <person name="Buschiazzo E."/>
            <person name="Vargas Jentzsch I.M."/>
            <person name="Merkel A."/>
            <person name="Schmitz J."/>
            <person name="Zemann A."/>
            <person name="Churakov G."/>
            <person name="Kriegs J.O."/>
            <person name="Brosius J."/>
            <person name="Murchison E.P."/>
            <person name="Sachidanandam R."/>
            <person name="Smith C."/>
            <person name="Hannon G.J."/>
            <person name="Tsend-Ayush E."/>
            <person name="McMillan D."/>
            <person name="Attenborough R."/>
            <person name="Rens W."/>
            <person name="Ferguson-Smith M."/>
            <person name="Lefevre C.M."/>
            <person name="Sharp J.A."/>
            <person name="Nicholas K.R."/>
            <person name="Ray D.A."/>
            <person name="Kube M."/>
            <person name="Reinhardt R."/>
            <person name="Pringle T.H."/>
            <person name="Taylor J."/>
            <person name="Jones R.C."/>
            <person name="Nixon B."/>
            <person name="Dacheux J.L."/>
            <person name="Niwa H."/>
            <person name="Sekita Y."/>
            <person name="Huang X."/>
            <person name="Stark A."/>
            <person name="Kheradpour P."/>
            <person name="Kellis M."/>
            <person name="Flicek P."/>
            <person name="Chen Y."/>
            <person name="Webber C."/>
            <person name="Hardison R."/>
            <person name="Nelson J."/>
            <person name="Hallsworth-Pepin K."/>
            <person name="Delehaunty K."/>
            <person name="Markovic C."/>
            <person name="Minx P."/>
            <person name="Feng Y."/>
            <person name="Kremitzki C."/>
            <person name="Mitreva M."/>
            <person name="Glasscock J."/>
            <person name="Wylie T."/>
            <person name="Wohldmann P."/>
            <person name="Thiru P."/>
            <person name="Nhan M.N."/>
            <person name="Pohl C.S."/>
            <person name="Smith S.M."/>
            <person name="Hou S."/>
            <person name="Nefedov M."/>
            <person name="de Jong P.J."/>
            <person name="Renfree M.B."/>
            <person name="Mardis E.R."/>
            <person name="Wilson R.K."/>
        </authorList>
    </citation>
    <scope>NUCLEOTIDE SEQUENCE [LARGE SCALE GENOMIC DNA]</scope>
    <source>
        <strain evidence="5 6">Glennie</strain>
    </source>
</reference>
<dbReference type="InterPro" id="IPR009079">
    <property type="entry name" value="4_helix_cytokine-like_core"/>
</dbReference>
<reference evidence="5" key="2">
    <citation type="submission" date="2025-08" db="UniProtKB">
        <authorList>
            <consortium name="Ensembl"/>
        </authorList>
    </citation>
    <scope>IDENTIFICATION</scope>
    <source>
        <strain evidence="5">Glennie</strain>
    </source>
</reference>